<feature type="domain" description="Protein kinase" evidence="11">
    <location>
        <begin position="146"/>
        <end position="463"/>
    </location>
</feature>
<dbReference type="InParanoid" id="W3WHI0"/>
<evidence type="ECO:0000256" key="10">
    <source>
        <dbReference type="SAM" id="MobiDB-lite"/>
    </source>
</evidence>
<dbReference type="EC" id="2.7.11.1" evidence="1"/>
<accession>W3WHI0</accession>
<reference evidence="13" key="1">
    <citation type="journal article" date="2015" name="BMC Genomics">
        <title>Genomic and transcriptomic analysis of the endophytic fungus Pestalotiopsis fici reveals its lifestyle and high potential for synthesis of natural products.</title>
        <authorList>
            <person name="Wang X."/>
            <person name="Zhang X."/>
            <person name="Liu L."/>
            <person name="Xiang M."/>
            <person name="Wang W."/>
            <person name="Sun X."/>
            <person name="Che Y."/>
            <person name="Guo L."/>
            <person name="Liu G."/>
            <person name="Guo L."/>
            <person name="Wang C."/>
            <person name="Yin W.B."/>
            <person name="Stadler M."/>
            <person name="Zhang X."/>
            <person name="Liu X."/>
        </authorList>
    </citation>
    <scope>NUCLEOTIDE SEQUENCE [LARGE SCALE GENOMIC DNA]</scope>
    <source>
        <strain evidence="13">W106-1 / CGMCC3.15140</strain>
    </source>
</reference>
<keyword evidence="2" id="KW-0723">Serine/threonine-protein kinase</keyword>
<comment type="similarity">
    <text evidence="7">Belongs to the protein kinase superfamily. Ser/Thr protein kinase family. GCN2 subfamily.</text>
</comment>
<dbReference type="OrthoDB" id="1405469at2759"/>
<evidence type="ECO:0000256" key="9">
    <source>
        <dbReference type="ARBA" id="ARBA00048679"/>
    </source>
</evidence>
<comment type="catalytic activity">
    <reaction evidence="9">
        <text>L-seryl-[protein] + ATP = O-phospho-L-seryl-[protein] + ADP + H(+)</text>
        <dbReference type="Rhea" id="RHEA:17989"/>
        <dbReference type="Rhea" id="RHEA-COMP:9863"/>
        <dbReference type="Rhea" id="RHEA-COMP:11604"/>
        <dbReference type="ChEBI" id="CHEBI:15378"/>
        <dbReference type="ChEBI" id="CHEBI:29999"/>
        <dbReference type="ChEBI" id="CHEBI:30616"/>
        <dbReference type="ChEBI" id="CHEBI:83421"/>
        <dbReference type="ChEBI" id="CHEBI:456216"/>
        <dbReference type="EC" id="2.7.11.1"/>
    </reaction>
</comment>
<dbReference type="GO" id="GO:0005634">
    <property type="term" value="C:nucleus"/>
    <property type="evidence" value="ECO:0007669"/>
    <property type="project" value="TreeGrafter"/>
</dbReference>
<evidence type="ECO:0000256" key="6">
    <source>
        <dbReference type="ARBA" id="ARBA00022840"/>
    </source>
</evidence>
<feature type="region of interest" description="Disordered" evidence="10">
    <location>
        <begin position="48"/>
        <end position="67"/>
    </location>
</feature>
<dbReference type="Gene3D" id="3.30.200.20">
    <property type="entry name" value="Phosphorylase Kinase, domain 1"/>
    <property type="match status" value="1"/>
</dbReference>
<dbReference type="HOGENOM" id="CLU_010228_0_1_1"/>
<dbReference type="CDD" id="cd00180">
    <property type="entry name" value="PKc"/>
    <property type="match status" value="1"/>
</dbReference>
<keyword evidence="5" id="KW-0418">Kinase</keyword>
<evidence type="ECO:0000256" key="1">
    <source>
        <dbReference type="ARBA" id="ARBA00012513"/>
    </source>
</evidence>
<dbReference type="Gene3D" id="1.10.510.10">
    <property type="entry name" value="Transferase(Phosphotransferase) domain 1"/>
    <property type="match status" value="1"/>
</dbReference>
<dbReference type="GeneID" id="19280182"/>
<dbReference type="PROSITE" id="PS50011">
    <property type="entry name" value="PROTEIN_KINASE_DOM"/>
    <property type="match status" value="1"/>
</dbReference>
<dbReference type="KEGG" id="pfy:PFICI_15169"/>
<keyword evidence="6" id="KW-0067">ATP-binding</keyword>
<feature type="region of interest" description="Disordered" evidence="10">
    <location>
        <begin position="488"/>
        <end position="587"/>
    </location>
</feature>
<dbReference type="SUPFAM" id="SSF56112">
    <property type="entry name" value="Protein kinase-like (PK-like)"/>
    <property type="match status" value="1"/>
</dbReference>
<dbReference type="eggNOG" id="KOG0032">
    <property type="taxonomic scope" value="Eukaryota"/>
</dbReference>
<dbReference type="AlphaFoldDB" id="W3WHI0"/>
<dbReference type="Proteomes" id="UP000030651">
    <property type="component" value="Unassembled WGS sequence"/>
</dbReference>
<keyword evidence="3" id="KW-0808">Transferase</keyword>
<dbReference type="FunFam" id="1.10.510.10:FF:000699">
    <property type="entry name" value="Probable serine/threonine-protein kinase iksA"/>
    <property type="match status" value="1"/>
</dbReference>
<evidence type="ECO:0000256" key="5">
    <source>
        <dbReference type="ARBA" id="ARBA00022777"/>
    </source>
</evidence>
<proteinExistence type="inferred from homology"/>
<evidence type="ECO:0000256" key="7">
    <source>
        <dbReference type="ARBA" id="ARBA00037982"/>
    </source>
</evidence>
<dbReference type="GO" id="GO:0005737">
    <property type="term" value="C:cytoplasm"/>
    <property type="evidence" value="ECO:0007669"/>
    <property type="project" value="TreeGrafter"/>
</dbReference>
<evidence type="ECO:0000256" key="8">
    <source>
        <dbReference type="ARBA" id="ARBA00047899"/>
    </source>
</evidence>
<dbReference type="InterPro" id="IPR008271">
    <property type="entry name" value="Ser/Thr_kinase_AS"/>
</dbReference>
<dbReference type="PANTHER" id="PTHR11042:SF138">
    <property type="entry name" value="SERINE_THREONINE-PROTEIN KINASE IKS1-RELATED"/>
    <property type="match status" value="1"/>
</dbReference>
<gene>
    <name evidence="12" type="ORF">PFICI_15169</name>
</gene>
<dbReference type="InterPro" id="IPR050339">
    <property type="entry name" value="CC_SR_Kinase"/>
</dbReference>
<evidence type="ECO:0000256" key="4">
    <source>
        <dbReference type="ARBA" id="ARBA00022741"/>
    </source>
</evidence>
<evidence type="ECO:0000256" key="2">
    <source>
        <dbReference type="ARBA" id="ARBA00022527"/>
    </source>
</evidence>
<organism evidence="12 13">
    <name type="scientific">Pestalotiopsis fici (strain W106-1 / CGMCC3.15140)</name>
    <dbReference type="NCBI Taxonomy" id="1229662"/>
    <lineage>
        <taxon>Eukaryota</taxon>
        <taxon>Fungi</taxon>
        <taxon>Dikarya</taxon>
        <taxon>Ascomycota</taxon>
        <taxon>Pezizomycotina</taxon>
        <taxon>Sordariomycetes</taxon>
        <taxon>Xylariomycetidae</taxon>
        <taxon>Amphisphaeriales</taxon>
        <taxon>Sporocadaceae</taxon>
        <taxon>Pestalotiopsis</taxon>
    </lineage>
</organism>
<dbReference type="RefSeq" id="XP_007841941.1">
    <property type="nucleotide sequence ID" value="XM_007843750.1"/>
</dbReference>
<dbReference type="OMA" id="HEIDGCA"/>
<evidence type="ECO:0000256" key="3">
    <source>
        <dbReference type="ARBA" id="ARBA00022679"/>
    </source>
</evidence>
<evidence type="ECO:0000313" key="12">
    <source>
        <dbReference type="EMBL" id="ETS73224.1"/>
    </source>
</evidence>
<evidence type="ECO:0000259" key="11">
    <source>
        <dbReference type="PROSITE" id="PS50011"/>
    </source>
</evidence>
<dbReference type="GO" id="GO:0005524">
    <property type="term" value="F:ATP binding"/>
    <property type="evidence" value="ECO:0007669"/>
    <property type="project" value="UniProtKB-KW"/>
</dbReference>
<dbReference type="InterPro" id="IPR000719">
    <property type="entry name" value="Prot_kinase_dom"/>
</dbReference>
<comment type="catalytic activity">
    <reaction evidence="8">
        <text>L-threonyl-[protein] + ATP = O-phospho-L-threonyl-[protein] + ADP + H(+)</text>
        <dbReference type="Rhea" id="RHEA:46608"/>
        <dbReference type="Rhea" id="RHEA-COMP:11060"/>
        <dbReference type="Rhea" id="RHEA-COMP:11605"/>
        <dbReference type="ChEBI" id="CHEBI:15378"/>
        <dbReference type="ChEBI" id="CHEBI:30013"/>
        <dbReference type="ChEBI" id="CHEBI:30616"/>
        <dbReference type="ChEBI" id="CHEBI:61977"/>
        <dbReference type="ChEBI" id="CHEBI:456216"/>
        <dbReference type="EC" id="2.7.11.1"/>
    </reaction>
</comment>
<dbReference type="PANTHER" id="PTHR11042">
    <property type="entry name" value="EUKARYOTIC TRANSLATION INITIATION FACTOR 2-ALPHA KINASE EIF2-ALPHA KINASE -RELATED"/>
    <property type="match status" value="1"/>
</dbReference>
<dbReference type="InterPro" id="IPR011009">
    <property type="entry name" value="Kinase-like_dom_sf"/>
</dbReference>
<dbReference type="GO" id="GO:0004674">
    <property type="term" value="F:protein serine/threonine kinase activity"/>
    <property type="evidence" value="ECO:0007669"/>
    <property type="project" value="UniProtKB-KW"/>
</dbReference>
<dbReference type="STRING" id="1229662.W3WHI0"/>
<feature type="compositionally biased region" description="Basic and acidic residues" evidence="10">
    <location>
        <begin position="55"/>
        <end position="67"/>
    </location>
</feature>
<dbReference type="SMART" id="SM00220">
    <property type="entry name" value="S_TKc"/>
    <property type="match status" value="1"/>
</dbReference>
<protein>
    <recommendedName>
        <fullName evidence="1">non-specific serine/threonine protein kinase</fullName>
        <ecNumber evidence="1">2.7.11.1</ecNumber>
    </recommendedName>
</protein>
<keyword evidence="13" id="KW-1185">Reference proteome</keyword>
<feature type="compositionally biased region" description="Basic residues" evidence="10">
    <location>
        <begin position="539"/>
        <end position="549"/>
    </location>
</feature>
<dbReference type="FunFam" id="3.30.200.20:FF:000306">
    <property type="entry name" value="IKS protein kinase"/>
    <property type="match status" value="1"/>
</dbReference>
<keyword evidence="4" id="KW-0547">Nucleotide-binding</keyword>
<name>W3WHI0_PESFW</name>
<evidence type="ECO:0000313" key="13">
    <source>
        <dbReference type="Proteomes" id="UP000030651"/>
    </source>
</evidence>
<dbReference type="EMBL" id="KI912123">
    <property type="protein sequence ID" value="ETS73224.1"/>
    <property type="molecule type" value="Genomic_DNA"/>
</dbReference>
<dbReference type="PROSITE" id="PS00108">
    <property type="entry name" value="PROTEIN_KINASE_ST"/>
    <property type="match status" value="1"/>
</dbReference>
<dbReference type="Pfam" id="PF00069">
    <property type="entry name" value="Pkinase"/>
    <property type="match status" value="1"/>
</dbReference>
<sequence>MELIPYTSREGREIVLRHRNALVVRDPTSQRLDIRGLSLTECPTCHQPLRTRSSSPERHFESPATHDESYMNPNYFRMLRAARRQAPPHPPSSPIRRLTQPNLPVYDESAVHDDVGEDAEFVSSAPAPGPRITREAFSPNYFRTFFVEERELGRGGKGVVLLVRHEIDGCHLGHFACKRVPVGDDHAWLEKVLVEVELLAKLSHPNLVSYRHVWLEDVKLLRFGPSVACAFILQQYCNGGDLLRYVVGDQPKEKTKEQLKAQMRRRSKGQAEKPDLFSQRHLTFDEIYSLFRDIVSGLAYLHGSNYIHRDLKPSNCLLHQEHGKLTCLISDFGEVQPENAVRKSTGTTGTISYCAPEVLTQDGAGRFGNFSTKSDVFSLGMILYFLCFGRLPYANANTIQEELEDIDLLRAEIADWKGFQDEQRERPDLPAKLYHLLKQMLALNPTDRPTAADVLDAMNHESNMGTPRRESMGASPPLNMHERRVHSLDSPLVPGTPVAEPIKHQRFRVGDESVNGDKIAWTPPESTHAPADLAGTLQKHPKSSRHGHPHVTVLSRAQDGQARDSVWSDDEANDHSPRASPPLLMPPPSTFWGDVQHRRALAWHGLSHFYNDNNEAVIFMVRFSSFMVKMISLARVCRPLAARLEISTALIGLAAMDLGAPRGDELIGSHKRNPPRQPYRSSSTRWRWGWRLSMVMFMLHFVVLWSADQWGRLCNTRWDYSEHE</sequence>